<protein>
    <submittedName>
        <fullName evidence="2">Uncharacterized protein</fullName>
    </submittedName>
</protein>
<keyword evidence="1" id="KW-0472">Membrane</keyword>
<keyword evidence="1" id="KW-1133">Transmembrane helix</keyword>
<keyword evidence="1" id="KW-0812">Transmembrane</keyword>
<proteinExistence type="predicted"/>
<comment type="caution">
    <text evidence="2">The sequence shown here is derived from an EMBL/GenBank/DDBJ whole genome shotgun (WGS) entry which is preliminary data.</text>
</comment>
<evidence type="ECO:0000256" key="1">
    <source>
        <dbReference type="SAM" id="Phobius"/>
    </source>
</evidence>
<organism evidence="2 3">
    <name type="scientific">Parabacteroides chinchillae</name>
    <dbReference type="NCBI Taxonomy" id="871327"/>
    <lineage>
        <taxon>Bacteria</taxon>
        <taxon>Pseudomonadati</taxon>
        <taxon>Bacteroidota</taxon>
        <taxon>Bacteroidia</taxon>
        <taxon>Bacteroidales</taxon>
        <taxon>Tannerellaceae</taxon>
        <taxon>Parabacteroides</taxon>
    </lineage>
</organism>
<dbReference type="AlphaFoldDB" id="A0A8G2F3W7"/>
<evidence type="ECO:0000313" key="2">
    <source>
        <dbReference type="EMBL" id="SEG23927.1"/>
    </source>
</evidence>
<evidence type="ECO:0000313" key="3">
    <source>
        <dbReference type="Proteomes" id="UP000236725"/>
    </source>
</evidence>
<accession>A0A8G2F3W7</accession>
<sequence>MATEGDKVGAFPKSVICISYCCLLQDVANSSMMLITVNKFVSMLLNFSCYLLFIRTVTNEFVVRYLIYD</sequence>
<dbReference type="Proteomes" id="UP000236725">
    <property type="component" value="Unassembled WGS sequence"/>
</dbReference>
<name>A0A8G2F3W7_9BACT</name>
<gene>
    <name evidence="2" type="ORF">SAMN05444001_1231</name>
</gene>
<keyword evidence="3" id="KW-1185">Reference proteome</keyword>
<reference evidence="2 3" key="1">
    <citation type="submission" date="2016-10" db="EMBL/GenBank/DDBJ databases">
        <authorList>
            <person name="Varghese N."/>
            <person name="Submissions S."/>
        </authorList>
    </citation>
    <scope>NUCLEOTIDE SEQUENCE [LARGE SCALE GENOMIC DNA]</scope>
    <source>
        <strain evidence="2 3">DSM 29073</strain>
    </source>
</reference>
<dbReference type="EMBL" id="FNVS01000023">
    <property type="protein sequence ID" value="SEG23927.1"/>
    <property type="molecule type" value="Genomic_DNA"/>
</dbReference>
<feature type="transmembrane region" description="Helical" evidence="1">
    <location>
        <begin position="33"/>
        <end position="54"/>
    </location>
</feature>